<dbReference type="Proteomes" id="UP000215914">
    <property type="component" value="Unassembled WGS sequence"/>
</dbReference>
<feature type="compositionally biased region" description="Basic and acidic residues" evidence="5">
    <location>
        <begin position="160"/>
        <end position="178"/>
    </location>
</feature>
<dbReference type="PANTHER" id="PTHR13859:SF27">
    <property type="entry name" value="HOMEOBOX-LIKE DOMAIN SUPERFAMILY PROTEIN"/>
    <property type="match status" value="1"/>
</dbReference>
<evidence type="ECO:0000259" key="6">
    <source>
        <dbReference type="Pfam" id="PF24662"/>
    </source>
</evidence>
<evidence type="ECO:0000256" key="5">
    <source>
        <dbReference type="SAM" id="MobiDB-lite"/>
    </source>
</evidence>
<protein>
    <recommendedName>
        <fullName evidence="6">DUF7650 domain-containing protein</fullName>
    </recommendedName>
</protein>
<evidence type="ECO:0000256" key="3">
    <source>
        <dbReference type="ARBA" id="ARBA00023163"/>
    </source>
</evidence>
<dbReference type="GO" id="GO:0005634">
    <property type="term" value="C:nucleus"/>
    <property type="evidence" value="ECO:0000318"/>
    <property type="project" value="GO_Central"/>
</dbReference>
<evidence type="ECO:0000256" key="4">
    <source>
        <dbReference type="ARBA" id="ARBA00023242"/>
    </source>
</evidence>
<accession>A0A9K3DGW8</accession>
<dbReference type="AlphaFoldDB" id="A0A9K3DGW8"/>
<dbReference type="PANTHER" id="PTHR13859">
    <property type="entry name" value="ATROPHIN-RELATED"/>
    <property type="match status" value="1"/>
</dbReference>
<dbReference type="Pfam" id="PF24662">
    <property type="entry name" value="DUF7650"/>
    <property type="match status" value="1"/>
</dbReference>
<keyword evidence="8" id="KW-1185">Reference proteome</keyword>
<dbReference type="GO" id="GO:0003714">
    <property type="term" value="F:transcription corepressor activity"/>
    <property type="evidence" value="ECO:0000318"/>
    <property type="project" value="GO_Central"/>
</dbReference>
<gene>
    <name evidence="7" type="ORF">HanXRQr2_Chr17g0801951</name>
</gene>
<evidence type="ECO:0000313" key="8">
    <source>
        <dbReference type="Proteomes" id="UP000215914"/>
    </source>
</evidence>
<name>A0A9K3DGW8_HELAN</name>
<evidence type="ECO:0000256" key="1">
    <source>
        <dbReference type="ARBA" id="ARBA00004123"/>
    </source>
</evidence>
<feature type="region of interest" description="Disordered" evidence="5">
    <location>
        <begin position="160"/>
        <end position="184"/>
    </location>
</feature>
<keyword evidence="3" id="KW-0804">Transcription</keyword>
<evidence type="ECO:0000313" key="7">
    <source>
        <dbReference type="EMBL" id="KAF5755362.1"/>
    </source>
</evidence>
<feature type="region of interest" description="Disordered" evidence="5">
    <location>
        <begin position="209"/>
        <end position="252"/>
    </location>
</feature>
<sequence>MYGFLQVIKMFEEGRILFEKYVFTLRDMMGLDLLVQAVAIGKGKLDLTIKTRTRLRSKKVESTCSSLKTEEIVNILKDRIGLSKTRLKEFFWAAVWPRLLARGWHYEKARNYAFQNSKNLVFLAPGVTKFSRRDLVKGSQYFDSLTEVLNKVASEPHLLEHKPDKGRWVAPHETHGSDDEQDSMKCTVVDTSLAGLVKVRELKGLTDFRPTDMQASAGVSGESEHDTTEESQNEDVNLNTLENTKMDLPTDGQPARKLKLVFKRKTKCQTVDDIKNDNTRGEDEDMEDATCSKHLYTHVTVLVTTSTTLRVVTVRIVHMLDLNLFFAEKVCVSKF</sequence>
<reference evidence="7" key="2">
    <citation type="submission" date="2020-06" db="EMBL/GenBank/DDBJ databases">
        <title>Helianthus annuus Genome sequencing and assembly Release 2.</title>
        <authorList>
            <person name="Gouzy J."/>
            <person name="Langlade N."/>
            <person name="Munos S."/>
        </authorList>
    </citation>
    <scope>NUCLEOTIDE SEQUENCE</scope>
    <source>
        <tissue evidence="7">Leaves</tissue>
    </source>
</reference>
<organism evidence="7 8">
    <name type="scientific">Helianthus annuus</name>
    <name type="common">Common sunflower</name>
    <dbReference type="NCBI Taxonomy" id="4232"/>
    <lineage>
        <taxon>Eukaryota</taxon>
        <taxon>Viridiplantae</taxon>
        <taxon>Streptophyta</taxon>
        <taxon>Embryophyta</taxon>
        <taxon>Tracheophyta</taxon>
        <taxon>Spermatophyta</taxon>
        <taxon>Magnoliopsida</taxon>
        <taxon>eudicotyledons</taxon>
        <taxon>Gunneridae</taxon>
        <taxon>Pentapetalae</taxon>
        <taxon>asterids</taxon>
        <taxon>campanulids</taxon>
        <taxon>Asterales</taxon>
        <taxon>Asteraceae</taxon>
        <taxon>Asteroideae</taxon>
        <taxon>Heliantheae alliance</taxon>
        <taxon>Heliantheae</taxon>
        <taxon>Helianthus</taxon>
    </lineage>
</organism>
<dbReference type="InterPro" id="IPR056067">
    <property type="entry name" value="DUF7650"/>
</dbReference>
<keyword evidence="4" id="KW-0539">Nucleus</keyword>
<reference evidence="7" key="1">
    <citation type="journal article" date="2017" name="Nature">
        <title>The sunflower genome provides insights into oil metabolism, flowering and Asterid evolution.</title>
        <authorList>
            <person name="Badouin H."/>
            <person name="Gouzy J."/>
            <person name="Grassa C.J."/>
            <person name="Murat F."/>
            <person name="Staton S.E."/>
            <person name="Cottret L."/>
            <person name="Lelandais-Briere C."/>
            <person name="Owens G.L."/>
            <person name="Carrere S."/>
            <person name="Mayjonade B."/>
            <person name="Legrand L."/>
            <person name="Gill N."/>
            <person name="Kane N.C."/>
            <person name="Bowers J.E."/>
            <person name="Hubner S."/>
            <person name="Bellec A."/>
            <person name="Berard A."/>
            <person name="Berges H."/>
            <person name="Blanchet N."/>
            <person name="Boniface M.C."/>
            <person name="Brunel D."/>
            <person name="Catrice O."/>
            <person name="Chaidir N."/>
            <person name="Claudel C."/>
            <person name="Donnadieu C."/>
            <person name="Faraut T."/>
            <person name="Fievet G."/>
            <person name="Helmstetter N."/>
            <person name="King M."/>
            <person name="Knapp S.J."/>
            <person name="Lai Z."/>
            <person name="Le Paslier M.C."/>
            <person name="Lippi Y."/>
            <person name="Lorenzon L."/>
            <person name="Mandel J.R."/>
            <person name="Marage G."/>
            <person name="Marchand G."/>
            <person name="Marquand E."/>
            <person name="Bret-Mestries E."/>
            <person name="Morien E."/>
            <person name="Nambeesan S."/>
            <person name="Nguyen T."/>
            <person name="Pegot-Espagnet P."/>
            <person name="Pouilly N."/>
            <person name="Raftis F."/>
            <person name="Sallet E."/>
            <person name="Schiex T."/>
            <person name="Thomas J."/>
            <person name="Vandecasteele C."/>
            <person name="Vares D."/>
            <person name="Vear F."/>
            <person name="Vautrin S."/>
            <person name="Crespi M."/>
            <person name="Mangin B."/>
            <person name="Burke J.M."/>
            <person name="Salse J."/>
            <person name="Munos S."/>
            <person name="Vincourt P."/>
            <person name="Rieseberg L.H."/>
            <person name="Langlade N.B."/>
        </authorList>
    </citation>
    <scope>NUCLEOTIDE SEQUENCE</scope>
    <source>
        <tissue evidence="7">Leaves</tissue>
    </source>
</reference>
<keyword evidence="2" id="KW-0805">Transcription regulation</keyword>
<dbReference type="EMBL" id="MNCJ02000332">
    <property type="protein sequence ID" value="KAF5755362.1"/>
    <property type="molecule type" value="Genomic_DNA"/>
</dbReference>
<comment type="caution">
    <text evidence="7">The sequence shown here is derived from an EMBL/GenBank/DDBJ whole genome shotgun (WGS) entry which is preliminary data.</text>
</comment>
<evidence type="ECO:0000256" key="2">
    <source>
        <dbReference type="ARBA" id="ARBA00023015"/>
    </source>
</evidence>
<dbReference type="Gramene" id="mRNA:HanXRQr2_Chr17g0801951">
    <property type="protein sequence ID" value="CDS:HanXRQr2_Chr17g0801951.1"/>
    <property type="gene ID" value="HanXRQr2_Chr17g0801951"/>
</dbReference>
<proteinExistence type="predicted"/>
<feature type="compositionally biased region" description="Polar residues" evidence="5">
    <location>
        <begin position="234"/>
        <end position="243"/>
    </location>
</feature>
<comment type="subcellular location">
    <subcellularLocation>
        <location evidence="1">Nucleus</location>
    </subcellularLocation>
</comment>
<feature type="domain" description="DUF7650" evidence="6">
    <location>
        <begin position="70"/>
        <end position="156"/>
    </location>
</feature>